<dbReference type="KEGG" id="tasa:A1Q1_03897"/>
<dbReference type="GeneID" id="25987410"/>
<proteinExistence type="predicted"/>
<evidence type="ECO:0000313" key="3">
    <source>
        <dbReference type="Proteomes" id="UP000002748"/>
    </source>
</evidence>
<dbReference type="AlphaFoldDB" id="J5QGQ4"/>
<sequence>MRKHDTRGEGCTTVWMGGGLVPEKGRSDVDWVPRAAPQSQPDLHFDREGVLPSAPIVDCLPTLRTLLATFPDPREPLPAQLSMSPEHVSAHRLESDGRKFGAHPRSHEATPNNSRGAAMLQLTPSSARLDPK</sequence>
<comment type="caution">
    <text evidence="2">The sequence shown here is derived from an EMBL/GenBank/DDBJ whole genome shotgun (WGS) entry which is preliminary data.</text>
</comment>
<evidence type="ECO:0000256" key="1">
    <source>
        <dbReference type="SAM" id="MobiDB-lite"/>
    </source>
</evidence>
<protein>
    <submittedName>
        <fullName evidence="2">Uncharacterized protein</fullName>
    </submittedName>
</protein>
<gene>
    <name evidence="2" type="ORF">A1Q1_03897</name>
</gene>
<dbReference type="HOGENOM" id="CLU_1918548_0_0_1"/>
<dbReference type="VEuPathDB" id="FungiDB:A1Q1_03897"/>
<feature type="region of interest" description="Disordered" evidence="1">
    <location>
        <begin position="71"/>
        <end position="132"/>
    </location>
</feature>
<feature type="compositionally biased region" description="Basic and acidic residues" evidence="1">
    <location>
        <begin position="88"/>
        <end position="99"/>
    </location>
</feature>
<accession>J5QGQ4</accession>
<dbReference type="Proteomes" id="UP000002748">
    <property type="component" value="Unassembled WGS sequence"/>
</dbReference>
<name>J5QGQ4_TRIAS</name>
<evidence type="ECO:0000313" key="2">
    <source>
        <dbReference type="EMBL" id="EJT47268.1"/>
    </source>
</evidence>
<dbReference type="RefSeq" id="XP_014177797.1">
    <property type="nucleotide sequence ID" value="XM_014322322.1"/>
</dbReference>
<organism evidence="2 3">
    <name type="scientific">Trichosporon asahii var. asahii (strain ATCC 90039 / CBS 2479 / JCM 2466 / KCTC 7840 / NBRC 103889/ NCYC 2677 / UAMH 7654)</name>
    <name type="common">Yeast</name>
    <dbReference type="NCBI Taxonomy" id="1186058"/>
    <lineage>
        <taxon>Eukaryota</taxon>
        <taxon>Fungi</taxon>
        <taxon>Dikarya</taxon>
        <taxon>Basidiomycota</taxon>
        <taxon>Agaricomycotina</taxon>
        <taxon>Tremellomycetes</taxon>
        <taxon>Trichosporonales</taxon>
        <taxon>Trichosporonaceae</taxon>
        <taxon>Trichosporon</taxon>
    </lineage>
</organism>
<reference evidence="2 3" key="1">
    <citation type="journal article" date="2012" name="Eukaryot. Cell">
        <title>Draft genome sequence of CBS 2479, the standard type strain of Trichosporon asahii.</title>
        <authorList>
            <person name="Yang R.Y."/>
            <person name="Li H.T."/>
            <person name="Zhu H."/>
            <person name="Zhou G.P."/>
            <person name="Wang M."/>
            <person name="Wang L."/>
        </authorList>
    </citation>
    <scope>NUCLEOTIDE SEQUENCE [LARGE SCALE GENOMIC DNA]</scope>
    <source>
        <strain evidence="3">ATCC 90039 / CBS 2479 / JCM 2466 / KCTC 7840 / NCYC 2677 / UAMH 7654</strain>
    </source>
</reference>
<dbReference type="EMBL" id="ALBS01000258">
    <property type="protein sequence ID" value="EJT47268.1"/>
    <property type="molecule type" value="Genomic_DNA"/>
</dbReference>